<feature type="transmembrane region" description="Helical" evidence="1">
    <location>
        <begin position="157"/>
        <end position="177"/>
    </location>
</feature>
<dbReference type="KEGG" id="mhd:Marky_2106"/>
<gene>
    <name evidence="3" type="ordered locus">Marky_2106</name>
</gene>
<name>F2NPQ5_MARHT</name>
<proteinExistence type="predicted"/>
<dbReference type="Pfam" id="PF02517">
    <property type="entry name" value="Rce1-like"/>
    <property type="match status" value="1"/>
</dbReference>
<dbReference type="GO" id="GO:0080120">
    <property type="term" value="P:CAAX-box protein maturation"/>
    <property type="evidence" value="ECO:0007669"/>
    <property type="project" value="UniProtKB-ARBA"/>
</dbReference>
<keyword evidence="1" id="KW-1133">Transmembrane helix</keyword>
<feature type="transmembrane region" description="Helical" evidence="1">
    <location>
        <begin position="33"/>
        <end position="49"/>
    </location>
</feature>
<dbReference type="STRING" id="869210.Marky_2106"/>
<dbReference type="eggNOG" id="ENOG50345BU">
    <property type="taxonomic scope" value="Bacteria"/>
</dbReference>
<sequence length="214" mass="23406">MEAAAIQNALATLLVVLFLASLAARKGEVEINHLLAVGLVLFLPTAFFVPAPWPKALQGPVLLYLLAFFVSLLAILSGPHPKRPLERPLGVRLADQFGRVVHEEALFRGVGFLLPFSLWGGSIHWIWWALPQALVFALAHFLPVYTALAPPLRFTRAFLGGFLFPFVGAMVMAYASLLTGSLLPPILLHYLTNLLVELGFQTAGWRAAFELEVG</sequence>
<dbReference type="Proteomes" id="UP000007030">
    <property type="component" value="Chromosome"/>
</dbReference>
<feature type="transmembrane region" description="Helical" evidence="1">
    <location>
        <begin position="125"/>
        <end position="145"/>
    </location>
</feature>
<reference evidence="3 4" key="1">
    <citation type="journal article" date="2012" name="Stand. Genomic Sci.">
        <title>Complete genome sequence of the aerobic, heterotroph Marinithermus hydrothermalis type strain (T1(T)) from a deep-sea hydrothermal vent chimney.</title>
        <authorList>
            <person name="Copeland A."/>
            <person name="Gu W."/>
            <person name="Yasawong M."/>
            <person name="Lapidus A."/>
            <person name="Lucas S."/>
            <person name="Deshpande S."/>
            <person name="Pagani I."/>
            <person name="Tapia R."/>
            <person name="Cheng J.F."/>
            <person name="Goodwin L.A."/>
            <person name="Pitluck S."/>
            <person name="Liolios K."/>
            <person name="Ivanova N."/>
            <person name="Mavromatis K."/>
            <person name="Mikhailova N."/>
            <person name="Pati A."/>
            <person name="Chen A."/>
            <person name="Palaniappan K."/>
            <person name="Land M."/>
            <person name="Pan C."/>
            <person name="Brambilla E.M."/>
            <person name="Rohde M."/>
            <person name="Tindall B.J."/>
            <person name="Sikorski J."/>
            <person name="Goker M."/>
            <person name="Detter J.C."/>
            <person name="Bristow J."/>
            <person name="Eisen J.A."/>
            <person name="Markowitz V."/>
            <person name="Hugenholtz P."/>
            <person name="Kyrpides N.C."/>
            <person name="Klenk H.P."/>
            <person name="Woyke T."/>
        </authorList>
    </citation>
    <scope>NUCLEOTIDE SEQUENCE [LARGE SCALE GENOMIC DNA]</scope>
    <source>
        <strain evidence="4">DSM 14884 / JCM 11576 / T1</strain>
    </source>
</reference>
<feature type="transmembrane region" description="Helical" evidence="1">
    <location>
        <begin position="61"/>
        <end position="79"/>
    </location>
</feature>
<dbReference type="EMBL" id="CP002630">
    <property type="protein sequence ID" value="AEB12831.1"/>
    <property type="molecule type" value="Genomic_DNA"/>
</dbReference>
<dbReference type="OrthoDB" id="9918994at2"/>
<evidence type="ECO:0000259" key="2">
    <source>
        <dbReference type="Pfam" id="PF02517"/>
    </source>
</evidence>
<accession>F2NPQ5</accession>
<organism evidence="3 4">
    <name type="scientific">Marinithermus hydrothermalis (strain DSM 14884 / JCM 11576 / T1)</name>
    <dbReference type="NCBI Taxonomy" id="869210"/>
    <lineage>
        <taxon>Bacteria</taxon>
        <taxon>Thermotogati</taxon>
        <taxon>Deinococcota</taxon>
        <taxon>Deinococci</taxon>
        <taxon>Thermales</taxon>
        <taxon>Thermaceae</taxon>
        <taxon>Marinithermus</taxon>
    </lineage>
</organism>
<protein>
    <submittedName>
        <fullName evidence="3">Abortive infection protein</fullName>
    </submittedName>
</protein>
<dbReference type="InterPro" id="IPR003675">
    <property type="entry name" value="Rce1/LyrA-like_dom"/>
</dbReference>
<feature type="domain" description="CAAX prenyl protease 2/Lysostaphin resistance protein A-like" evidence="2">
    <location>
        <begin position="99"/>
        <end position="195"/>
    </location>
</feature>
<keyword evidence="4" id="KW-1185">Reference proteome</keyword>
<dbReference type="AlphaFoldDB" id="F2NPQ5"/>
<dbReference type="HOGENOM" id="CLU_1287578_0_0_0"/>
<evidence type="ECO:0000313" key="3">
    <source>
        <dbReference type="EMBL" id="AEB12831.1"/>
    </source>
</evidence>
<evidence type="ECO:0000256" key="1">
    <source>
        <dbReference type="SAM" id="Phobius"/>
    </source>
</evidence>
<dbReference type="GO" id="GO:0004175">
    <property type="term" value="F:endopeptidase activity"/>
    <property type="evidence" value="ECO:0007669"/>
    <property type="project" value="UniProtKB-ARBA"/>
</dbReference>
<keyword evidence="1" id="KW-0472">Membrane</keyword>
<evidence type="ECO:0000313" key="4">
    <source>
        <dbReference type="Proteomes" id="UP000007030"/>
    </source>
</evidence>
<keyword evidence="1" id="KW-0812">Transmembrane</keyword>